<dbReference type="PANTHER" id="PTHR47808:SF2">
    <property type="entry name" value="LEM DOMAIN-CONTAINING PROTEIN 2"/>
    <property type="match status" value="1"/>
</dbReference>
<protein>
    <recommendedName>
        <fullName evidence="14">Man1/Src1 C-terminal domain-containing protein</fullName>
    </recommendedName>
</protein>
<keyword evidence="3 9" id="KW-0812">Transmembrane</keyword>
<gene>
    <name evidence="12" type="ORF">PACTADRAFT_35670</name>
</gene>
<evidence type="ECO:0000259" key="11">
    <source>
        <dbReference type="Pfam" id="PF12949"/>
    </source>
</evidence>
<evidence type="ECO:0000256" key="1">
    <source>
        <dbReference type="ARBA" id="ARBA00004540"/>
    </source>
</evidence>
<feature type="compositionally biased region" description="Polar residues" evidence="8">
    <location>
        <begin position="327"/>
        <end position="342"/>
    </location>
</feature>
<comment type="subcellular location">
    <subcellularLocation>
        <location evidence="1">Nucleus inner membrane</location>
    </subcellularLocation>
</comment>
<feature type="region of interest" description="Disordered" evidence="8">
    <location>
        <begin position="143"/>
        <end position="359"/>
    </location>
</feature>
<feature type="compositionally biased region" description="Basic and acidic residues" evidence="8">
    <location>
        <begin position="255"/>
        <end position="298"/>
    </location>
</feature>
<evidence type="ECO:0000256" key="5">
    <source>
        <dbReference type="ARBA" id="ARBA00023136"/>
    </source>
</evidence>
<dbReference type="CDD" id="cd12935">
    <property type="entry name" value="LEM_like"/>
    <property type="match status" value="1"/>
</dbReference>
<evidence type="ECO:0000256" key="6">
    <source>
        <dbReference type="ARBA" id="ARBA00023242"/>
    </source>
</evidence>
<sequence length="850" mass="98229">MENKEYLQPDFDAKTLKVAQLRNILLEYDVEYPSSAKKAELVKIFNNSIKPKASQLLKNYQDIISNSNGIISGKIENDEQKPLQSGTEEDDEVWDIIDDQKAEPKVLEPRKNFTTQENDKVSSAIEKTSSIKDSKIIQNDESAQPVLVKKTHKKIIPKKRSNENDNEENFSPRKISKKSEESPKAVKVPTSSVPHKKESSNKEKSVITATAAAEQQNHTKSKNHVIEKSPKKDEKILIDNNNDLKNKKSSTARKLRSDDSKIKKSSKGEKSNKLQKSVKSEFIKQQKKEEKQKNEKKNALLHNAESSKPSVWNSFFSPAKSPAKSPDVSNSEFFTPNGSNIGTPKKNTETNGRSVMPNFSSLTPSFAKTLGVKIVNSTPFSSSNKSRRGPEKEINTDTVETKNDNDQKESKLHYPNIEDEEEILEKLQEETSIRNKEAQIDAKEALSSLEDYKDQLENINENGSNKILHVLKTLFLCFSSTILLTIVIMLTISSVSWYADQRKNVGYCGNEVLVNSMKYSKLSEYEELAPYVQSYEKFLIKHFRPNCRPCPEHGKCYPYLSLYCDEDYVMVTPWYTFGGLYFGGSQCVKDSQKEEAVDEMISYALDILRAKNAENCGKDYIGFTTEEMYEILKETRQPWLSVEEFDELWEKVVEDLASEPEITFQLDNNAQQRKISKSSFEQHAEPATENFQNQIIRSSSKSKYSFRCKLQEHVYNRLAYLKYPFYGIMILVLFYCFAKYQYNQYMQEKIKVNSLYKLIIKRLRKQIQIYKNDTTGKEREFMVMIQIRDMLLENDSQKTRDRIWTKIRNKVDLNSNIEQRINEVDGELVRTWRWIGINNDDDELIQEAKY</sequence>
<evidence type="ECO:0000256" key="2">
    <source>
        <dbReference type="ARBA" id="ARBA00022553"/>
    </source>
</evidence>
<dbReference type="InterPro" id="IPR018996">
    <property type="entry name" value="Man1/Src1-like_C"/>
</dbReference>
<evidence type="ECO:0000313" key="12">
    <source>
        <dbReference type="EMBL" id="ODV93925.1"/>
    </source>
</evidence>
<keyword evidence="4 9" id="KW-1133">Transmembrane helix</keyword>
<dbReference type="Pfam" id="PF09402">
    <property type="entry name" value="MSC"/>
    <property type="match status" value="1"/>
</dbReference>
<evidence type="ECO:0000256" key="4">
    <source>
        <dbReference type="ARBA" id="ARBA00022989"/>
    </source>
</evidence>
<dbReference type="InterPro" id="IPR044780">
    <property type="entry name" value="Heh2/Src1"/>
</dbReference>
<dbReference type="STRING" id="669874.A0A1E4TQ87"/>
<dbReference type="GO" id="GO:0071763">
    <property type="term" value="P:nuclear membrane organization"/>
    <property type="evidence" value="ECO:0007669"/>
    <property type="project" value="TreeGrafter"/>
</dbReference>
<dbReference type="InterPro" id="IPR036361">
    <property type="entry name" value="SAP_dom_sf"/>
</dbReference>
<dbReference type="Gene3D" id="1.10.720.30">
    <property type="entry name" value="SAP domain"/>
    <property type="match status" value="1"/>
</dbReference>
<keyword evidence="6" id="KW-0539">Nucleus</keyword>
<dbReference type="GO" id="GO:0003682">
    <property type="term" value="F:chromatin binding"/>
    <property type="evidence" value="ECO:0007669"/>
    <property type="project" value="InterPro"/>
</dbReference>
<feature type="transmembrane region" description="Helical" evidence="9">
    <location>
        <begin position="723"/>
        <end position="742"/>
    </location>
</feature>
<keyword evidence="5 9" id="KW-0472">Membrane</keyword>
<feature type="domain" description="HeH/LEM" evidence="11">
    <location>
        <begin position="13"/>
        <end position="47"/>
    </location>
</feature>
<feature type="region of interest" description="Disordered" evidence="8">
    <location>
        <begin position="98"/>
        <end position="127"/>
    </location>
</feature>
<dbReference type="GO" id="GO:0005637">
    <property type="term" value="C:nuclear inner membrane"/>
    <property type="evidence" value="ECO:0007669"/>
    <property type="project" value="UniProtKB-SubCell"/>
</dbReference>
<dbReference type="InterPro" id="IPR025856">
    <property type="entry name" value="HeH/LEM_domain"/>
</dbReference>
<reference evidence="13" key="1">
    <citation type="submission" date="2016-05" db="EMBL/GenBank/DDBJ databases">
        <title>Comparative genomics of biotechnologically important yeasts.</title>
        <authorList>
            <consortium name="DOE Joint Genome Institute"/>
            <person name="Riley R."/>
            <person name="Haridas S."/>
            <person name="Wolfe K.H."/>
            <person name="Lopes M.R."/>
            <person name="Hittinger C.T."/>
            <person name="Goker M."/>
            <person name="Salamov A."/>
            <person name="Wisecaver J."/>
            <person name="Long T.M."/>
            <person name="Aerts A.L."/>
            <person name="Barry K."/>
            <person name="Choi C."/>
            <person name="Clum A."/>
            <person name="Coughlan A.Y."/>
            <person name="Deshpande S."/>
            <person name="Douglass A.P."/>
            <person name="Hanson S.J."/>
            <person name="Klenk H.-P."/>
            <person name="Labutti K."/>
            <person name="Lapidus A."/>
            <person name="Lindquist E."/>
            <person name="Lipzen A."/>
            <person name="Meier-Kolthoff J.P."/>
            <person name="Ohm R.A."/>
            <person name="Otillar R.P."/>
            <person name="Pangilinan J."/>
            <person name="Peng Y."/>
            <person name="Rokas A."/>
            <person name="Rosa C.A."/>
            <person name="Scheuner C."/>
            <person name="Sibirny A.A."/>
            <person name="Slot J.C."/>
            <person name="Stielow J.B."/>
            <person name="Sun H."/>
            <person name="Kurtzman C.P."/>
            <person name="Blackwell M."/>
            <person name="Grigoriev I.V."/>
            <person name="Jeffries T.W."/>
        </authorList>
    </citation>
    <scope>NUCLEOTIDE SEQUENCE [LARGE SCALE GENOMIC DNA]</scope>
    <source>
        <strain evidence="13">NRRL Y-2460</strain>
    </source>
</reference>
<keyword evidence="7" id="KW-0175">Coiled coil</keyword>
<evidence type="ECO:0000256" key="9">
    <source>
        <dbReference type="SAM" id="Phobius"/>
    </source>
</evidence>
<evidence type="ECO:0000313" key="13">
    <source>
        <dbReference type="Proteomes" id="UP000094236"/>
    </source>
</evidence>
<evidence type="ECO:0008006" key="14">
    <source>
        <dbReference type="Google" id="ProtNLM"/>
    </source>
</evidence>
<dbReference type="GO" id="GO:0034399">
    <property type="term" value="C:nuclear periphery"/>
    <property type="evidence" value="ECO:0007669"/>
    <property type="project" value="TreeGrafter"/>
</dbReference>
<evidence type="ECO:0000256" key="8">
    <source>
        <dbReference type="SAM" id="MobiDB-lite"/>
    </source>
</evidence>
<dbReference type="InterPro" id="IPR041885">
    <property type="entry name" value="MAN1_winged_helix_dom"/>
</dbReference>
<name>A0A1E4TQ87_PACTA</name>
<feature type="compositionally biased region" description="Basic and acidic residues" evidence="8">
    <location>
        <begin position="224"/>
        <end position="246"/>
    </location>
</feature>
<evidence type="ECO:0000256" key="7">
    <source>
        <dbReference type="SAM" id="Coils"/>
    </source>
</evidence>
<keyword evidence="13" id="KW-1185">Reference proteome</keyword>
<feature type="compositionally biased region" description="Polar residues" evidence="8">
    <location>
        <begin position="304"/>
        <end position="316"/>
    </location>
</feature>
<feature type="compositionally biased region" description="Basic residues" evidence="8">
    <location>
        <begin position="149"/>
        <end position="159"/>
    </location>
</feature>
<dbReference type="Proteomes" id="UP000094236">
    <property type="component" value="Unassembled WGS sequence"/>
</dbReference>
<dbReference type="AlphaFoldDB" id="A0A1E4TQ87"/>
<feature type="coiled-coil region" evidence="7">
    <location>
        <begin position="417"/>
        <end position="462"/>
    </location>
</feature>
<evidence type="ECO:0000256" key="3">
    <source>
        <dbReference type="ARBA" id="ARBA00022692"/>
    </source>
</evidence>
<feature type="domain" description="Man1/Src1-like C-terminal" evidence="10">
    <location>
        <begin position="486"/>
        <end position="836"/>
    </location>
</feature>
<feature type="region of interest" description="Disordered" evidence="8">
    <location>
        <begin position="377"/>
        <end position="409"/>
    </location>
</feature>
<feature type="compositionally biased region" description="Basic and acidic residues" evidence="8">
    <location>
        <begin position="388"/>
        <end position="409"/>
    </location>
</feature>
<feature type="transmembrane region" description="Helical" evidence="9">
    <location>
        <begin position="474"/>
        <end position="499"/>
    </location>
</feature>
<keyword evidence="2" id="KW-0597">Phosphoprotein</keyword>
<feature type="compositionally biased region" description="Basic and acidic residues" evidence="8">
    <location>
        <begin position="195"/>
        <end position="205"/>
    </location>
</feature>
<dbReference type="EMBL" id="KV454017">
    <property type="protein sequence ID" value="ODV93925.1"/>
    <property type="molecule type" value="Genomic_DNA"/>
</dbReference>
<evidence type="ECO:0000259" key="10">
    <source>
        <dbReference type="Pfam" id="PF09402"/>
    </source>
</evidence>
<feature type="compositionally biased region" description="Basic and acidic residues" evidence="8">
    <location>
        <begin position="98"/>
        <end position="111"/>
    </location>
</feature>
<proteinExistence type="predicted"/>
<dbReference type="GO" id="GO:0005783">
    <property type="term" value="C:endoplasmic reticulum"/>
    <property type="evidence" value="ECO:0007669"/>
    <property type="project" value="TreeGrafter"/>
</dbReference>
<organism evidence="12 13">
    <name type="scientific">Pachysolen tannophilus NRRL Y-2460</name>
    <dbReference type="NCBI Taxonomy" id="669874"/>
    <lineage>
        <taxon>Eukaryota</taxon>
        <taxon>Fungi</taxon>
        <taxon>Dikarya</taxon>
        <taxon>Ascomycota</taxon>
        <taxon>Saccharomycotina</taxon>
        <taxon>Pichiomycetes</taxon>
        <taxon>Pachysolenaceae</taxon>
        <taxon>Pachysolen</taxon>
    </lineage>
</organism>
<feature type="compositionally biased region" description="Polar residues" evidence="8">
    <location>
        <begin position="349"/>
        <end position="359"/>
    </location>
</feature>
<dbReference type="PANTHER" id="PTHR47808">
    <property type="entry name" value="INNER NUCLEAR MEMBRANE PROTEIN HEH2-RELATED"/>
    <property type="match status" value="1"/>
</dbReference>
<accession>A0A1E4TQ87</accession>
<dbReference type="Gene3D" id="1.10.10.1180">
    <property type="entry name" value="MAN1, winged-helix domain"/>
    <property type="match status" value="1"/>
</dbReference>
<dbReference type="Pfam" id="PF12949">
    <property type="entry name" value="HeH"/>
    <property type="match status" value="1"/>
</dbReference>
<dbReference type="OrthoDB" id="2503928at2759"/>